<sequence>MSIKFELIDVPIPQGTNVIIGQAHFIKTVEDLYEALVTSVPGVKFGIAFCEASGKRLVRHEANDEELRNLAIDLCKKIAAGHVFVIYIRNAWPINVLNAIKNVPEVVRIFAATANPLKVIVAEVEPERRGVVGVVDGHSPLGVETEKDREERKKFLREVVKYKL</sequence>
<dbReference type="Proteomes" id="UP000651120">
    <property type="component" value="Unassembled WGS sequence"/>
</dbReference>
<dbReference type="InterPro" id="IPR036902">
    <property type="entry name" value="Ta1353-like_sf"/>
</dbReference>
<dbReference type="Proteomes" id="UP000257123">
    <property type="component" value="Unassembled WGS sequence"/>
</dbReference>
<accession>A0A371R6H2</accession>
<dbReference type="SMR" id="A0A371R6H2"/>
<organism evidence="3 4">
    <name type="scientific">Pyrobaculum aerophilum</name>
    <dbReference type="NCBI Taxonomy" id="13773"/>
    <lineage>
        <taxon>Archaea</taxon>
        <taxon>Thermoproteota</taxon>
        <taxon>Thermoprotei</taxon>
        <taxon>Thermoproteales</taxon>
        <taxon>Thermoproteaceae</taxon>
        <taxon>Pyrobaculum</taxon>
    </lineage>
</organism>
<dbReference type="InterPro" id="IPR007153">
    <property type="entry name" value="Adenosine_kinase"/>
</dbReference>
<evidence type="ECO:0000313" key="5">
    <source>
        <dbReference type="Proteomes" id="UP000257123"/>
    </source>
</evidence>
<dbReference type="Gene3D" id="3.40.1520.10">
    <property type="entry name" value="Ta1353-like"/>
    <property type="match status" value="1"/>
</dbReference>
<dbReference type="AlphaFoldDB" id="A0A371R6H2"/>
<dbReference type="PANTHER" id="PTHR36155">
    <property type="entry name" value="BLL5354 PROTEIN"/>
    <property type="match status" value="1"/>
</dbReference>
<name>A0A371R6H2_9CREN</name>
<dbReference type="GeneID" id="1464435"/>
<evidence type="ECO:0000313" key="2">
    <source>
        <dbReference type="EMBL" id="RFA97248.1"/>
    </source>
</evidence>
<dbReference type="SUPFAM" id="SSF103165">
    <property type="entry name" value="Ta1353-like"/>
    <property type="match status" value="1"/>
</dbReference>
<dbReference type="OMA" id="FGIAFCE"/>
<evidence type="ECO:0000313" key="1">
    <source>
        <dbReference type="EMBL" id="HII47137.1"/>
    </source>
</evidence>
<keyword evidence="3" id="KW-0808">Transferase</keyword>
<dbReference type="OrthoDB" id="371841at2157"/>
<reference evidence="1" key="2">
    <citation type="journal article" date="2020" name="bioRxiv">
        <title>A rank-normalized archaeal taxonomy based on genome phylogeny resolves widespread incomplete and uneven classifications.</title>
        <authorList>
            <person name="Rinke C."/>
            <person name="Chuvochina M."/>
            <person name="Mussig A.J."/>
            <person name="Chaumeil P.-A."/>
            <person name="Waite D.W."/>
            <person name="Whitman W.B."/>
            <person name="Parks D.H."/>
            <person name="Hugenholtz P."/>
        </authorList>
    </citation>
    <scope>NUCLEOTIDE SEQUENCE</scope>
    <source>
        <strain evidence="1">UBA8839</strain>
    </source>
</reference>
<dbReference type="RefSeq" id="WP_011008567.1">
    <property type="nucleotide sequence ID" value="NZ_DUJP01000027.1"/>
</dbReference>
<dbReference type="GO" id="GO:0016740">
    <property type="term" value="F:transferase activity"/>
    <property type="evidence" value="ECO:0007669"/>
    <property type="project" value="UniProtKB-KW"/>
</dbReference>
<evidence type="ECO:0000313" key="3">
    <source>
        <dbReference type="EMBL" id="RFB00101.1"/>
    </source>
</evidence>
<dbReference type="Proteomes" id="UP000256877">
    <property type="component" value="Unassembled WGS sequence"/>
</dbReference>
<dbReference type="EMBL" id="NMUE01000007">
    <property type="protein sequence ID" value="RFA97248.1"/>
    <property type="molecule type" value="Genomic_DNA"/>
</dbReference>
<dbReference type="PANTHER" id="PTHR36155:SF1">
    <property type="entry name" value="BLL5354 PROTEIN"/>
    <property type="match status" value="1"/>
</dbReference>
<evidence type="ECO:0000313" key="4">
    <source>
        <dbReference type="Proteomes" id="UP000256877"/>
    </source>
</evidence>
<dbReference type="EMBL" id="NMUF01000003">
    <property type="protein sequence ID" value="RFB00101.1"/>
    <property type="molecule type" value="Genomic_DNA"/>
</dbReference>
<comment type="caution">
    <text evidence="3">The sequence shown here is derived from an EMBL/GenBank/DDBJ whole genome shotgun (WGS) entry which is preliminary data.</text>
</comment>
<reference evidence="4 5" key="1">
    <citation type="submission" date="2017-07" db="EMBL/GenBank/DDBJ databases">
        <title>Draft genome sequence of aerobic hyperthermophilic archaea, Pyrobaculum aerophilum YKB31 and YKB32.</title>
        <authorList>
            <person name="Mochizuki T."/>
            <person name="Berliner A.J."/>
            <person name="Yoshida-Takashima Y."/>
            <person name="Takaki Y."/>
            <person name="Nunoura T."/>
            <person name="Takai K."/>
        </authorList>
    </citation>
    <scope>NUCLEOTIDE SEQUENCE [LARGE SCALE GENOMIC DNA]</scope>
    <source>
        <strain evidence="2 5">YKB31</strain>
        <strain evidence="3 4">YKB32</strain>
    </source>
</reference>
<proteinExistence type="predicted"/>
<dbReference type="EMBL" id="DUJP01000027">
    <property type="protein sequence ID" value="HII47137.1"/>
    <property type="molecule type" value="Genomic_DNA"/>
</dbReference>
<gene>
    <name evidence="2" type="ORF">CGL51_03280</name>
    <name evidence="3" type="ORF">CGL52_01765</name>
    <name evidence="1" type="ORF">HA333_06750</name>
</gene>
<protein>
    <submittedName>
        <fullName evidence="3">Adenosine monophosphate-protein transferase</fullName>
    </submittedName>
</protein>
<dbReference type="Pfam" id="PF04008">
    <property type="entry name" value="Adenosine_kin"/>
    <property type="match status" value="1"/>
</dbReference>